<evidence type="ECO:0000313" key="2">
    <source>
        <dbReference type="Proteomes" id="UP000050833"/>
    </source>
</evidence>
<evidence type="ECO:0008006" key="3">
    <source>
        <dbReference type="Google" id="ProtNLM"/>
    </source>
</evidence>
<accession>A0AAW3JRP4</accession>
<evidence type="ECO:0000313" key="1">
    <source>
        <dbReference type="EMBL" id="KQC84951.1"/>
    </source>
</evidence>
<dbReference type="AlphaFoldDB" id="A0AAW3JRP4"/>
<dbReference type="SUPFAM" id="SSF48452">
    <property type="entry name" value="TPR-like"/>
    <property type="match status" value="1"/>
</dbReference>
<protein>
    <recommendedName>
        <fullName evidence="3">Tetratricopeptide repeat protein</fullName>
    </recommendedName>
</protein>
<keyword evidence="2" id="KW-1185">Reference proteome</keyword>
<dbReference type="InterPro" id="IPR011990">
    <property type="entry name" value="TPR-like_helical_dom_sf"/>
</dbReference>
<sequence length="203" mass="24022">MPVFFICFIVFLLWLRVKLKQQDKNETSNKDFWQREHEADFSRNKDISMLEYISVPKEVLPFNEQTNDIELIQIQKDISDVMSKKMINLSGMTNTDIKFAYGRGNFEILSFYDQNYLKFLSLLNKWGTYLLNHGDKNRAKQIFEYAINTLNCDISGCYIGLAKIYLKNDDIDKVQKLIDKIQYSDAYLKESITNKLNQMLQNY</sequence>
<reference evidence="1 2" key="1">
    <citation type="submission" date="2015-10" db="EMBL/GenBank/DDBJ databases">
        <title>Butyribacter intestini gen. nov., sp. nov., a butyric acid-producing bacterium of the family Lachnospiraceae isolated from the human faeces.</title>
        <authorList>
            <person name="Zou Y."/>
            <person name="Xue W."/>
            <person name="Luo G."/>
            <person name="Lv M."/>
        </authorList>
    </citation>
    <scope>NUCLEOTIDE SEQUENCE [LARGE SCALE GENOMIC DNA]</scope>
    <source>
        <strain evidence="1 2">TF01-11</strain>
    </source>
</reference>
<dbReference type="EMBL" id="LLKB01000005">
    <property type="protein sequence ID" value="KQC84951.1"/>
    <property type="molecule type" value="Genomic_DNA"/>
</dbReference>
<dbReference type="RefSeq" id="WP_055944254.1">
    <property type="nucleotide sequence ID" value="NZ_JAQDCV010000002.1"/>
</dbReference>
<comment type="caution">
    <text evidence="1">The sequence shown here is derived from an EMBL/GenBank/DDBJ whole genome shotgun (WGS) entry which is preliminary data.</text>
</comment>
<proteinExistence type="predicted"/>
<name>A0AAW3JRP4_9FIRM</name>
<gene>
    <name evidence="1" type="ORF">APZ18_09545</name>
</gene>
<organism evidence="1 2">
    <name type="scientific">Butyribacter intestini</name>
    <dbReference type="NCBI Taxonomy" id="1703332"/>
    <lineage>
        <taxon>Bacteria</taxon>
        <taxon>Bacillati</taxon>
        <taxon>Bacillota</taxon>
        <taxon>Clostridia</taxon>
        <taxon>Lachnospirales</taxon>
        <taxon>Lachnospiraceae</taxon>
        <taxon>Butyribacter</taxon>
    </lineage>
</organism>
<dbReference type="Proteomes" id="UP000050833">
    <property type="component" value="Unassembled WGS sequence"/>
</dbReference>